<keyword evidence="3 6" id="KW-0812">Transmembrane</keyword>
<feature type="transmembrane region" description="Helical" evidence="6">
    <location>
        <begin position="62"/>
        <end position="83"/>
    </location>
</feature>
<keyword evidence="4 6" id="KW-1133">Transmembrane helix</keyword>
<reference evidence="9 10" key="1">
    <citation type="submission" date="2014-09" db="EMBL/GenBank/DDBJ databases">
        <title>Complete genome sequence of Endomicrobium proavitum.</title>
        <authorList>
            <person name="Zheng H."/>
        </authorList>
    </citation>
    <scope>NUCLEOTIDE SEQUENCE [LARGE SCALE GENOMIC DNA]</scope>
    <source>
        <strain evidence="9 10">Rsa215</strain>
    </source>
</reference>
<dbReference type="STRING" id="1408281.Epro_1177"/>
<proteinExistence type="predicted"/>
<feature type="domain" description="PDGLE" evidence="8">
    <location>
        <begin position="4"/>
        <end position="86"/>
    </location>
</feature>
<feature type="chain" id="PRO_5005186190" evidence="7">
    <location>
        <begin position="24"/>
        <end position="92"/>
    </location>
</feature>
<protein>
    <submittedName>
        <fullName evidence="9">CbiM-like Co2+ ABC transporter permease component</fullName>
    </submittedName>
</protein>
<comment type="subcellular location">
    <subcellularLocation>
        <location evidence="1">Cell membrane</location>
    </subcellularLocation>
</comment>
<feature type="signal peptide" evidence="7">
    <location>
        <begin position="1"/>
        <end position="23"/>
    </location>
</feature>
<dbReference type="KEGG" id="epo:Epro_1177"/>
<sequence length="92" mass="10157">MNKKVFAAIGVPVAIVFFASLFASSHPDALERISINYGFEDKAKETSSFFTDYSLSFINNEFLSAFFAGVIGLVLLYGLYKLISIAAQRFAK</sequence>
<evidence type="ECO:0000313" key="9">
    <source>
        <dbReference type="EMBL" id="AKL98556.1"/>
    </source>
</evidence>
<dbReference type="RefSeq" id="WP_052571198.1">
    <property type="nucleotide sequence ID" value="NZ_CP009498.1"/>
</dbReference>
<evidence type="ECO:0000256" key="4">
    <source>
        <dbReference type="ARBA" id="ARBA00022989"/>
    </source>
</evidence>
<evidence type="ECO:0000313" key="10">
    <source>
        <dbReference type="Proteomes" id="UP000035337"/>
    </source>
</evidence>
<dbReference type="OrthoDB" id="1725146at2"/>
<dbReference type="EMBL" id="CP009498">
    <property type="protein sequence ID" value="AKL98556.1"/>
    <property type="molecule type" value="Genomic_DNA"/>
</dbReference>
<organism evidence="9 10">
    <name type="scientific">Endomicrobium proavitum</name>
    <dbReference type="NCBI Taxonomy" id="1408281"/>
    <lineage>
        <taxon>Bacteria</taxon>
        <taxon>Pseudomonadati</taxon>
        <taxon>Elusimicrobiota</taxon>
        <taxon>Endomicrobiia</taxon>
        <taxon>Endomicrobiales</taxon>
        <taxon>Endomicrobiaceae</taxon>
        <taxon>Endomicrobium</taxon>
    </lineage>
</organism>
<dbReference type="Pfam" id="PF13190">
    <property type="entry name" value="PDGLE"/>
    <property type="match status" value="1"/>
</dbReference>
<accession>A0A0G3WIT4</accession>
<dbReference type="Proteomes" id="UP000035337">
    <property type="component" value="Chromosome"/>
</dbReference>
<keyword evidence="7" id="KW-0732">Signal</keyword>
<evidence type="ECO:0000256" key="6">
    <source>
        <dbReference type="SAM" id="Phobius"/>
    </source>
</evidence>
<evidence type="ECO:0000256" key="1">
    <source>
        <dbReference type="ARBA" id="ARBA00004236"/>
    </source>
</evidence>
<keyword evidence="2" id="KW-1003">Cell membrane</keyword>
<evidence type="ECO:0000256" key="2">
    <source>
        <dbReference type="ARBA" id="ARBA00022475"/>
    </source>
</evidence>
<evidence type="ECO:0000256" key="3">
    <source>
        <dbReference type="ARBA" id="ARBA00022692"/>
    </source>
</evidence>
<evidence type="ECO:0000256" key="7">
    <source>
        <dbReference type="SAM" id="SignalP"/>
    </source>
</evidence>
<gene>
    <name evidence="9" type="primary">cbiM</name>
    <name evidence="9" type="ORF">Epro_1177</name>
</gene>
<dbReference type="InterPro" id="IPR025937">
    <property type="entry name" value="PDGLE_dom"/>
</dbReference>
<keyword evidence="10" id="KW-1185">Reference proteome</keyword>
<evidence type="ECO:0000256" key="5">
    <source>
        <dbReference type="ARBA" id="ARBA00023136"/>
    </source>
</evidence>
<name>A0A0G3WIT4_9BACT</name>
<dbReference type="AlphaFoldDB" id="A0A0G3WIT4"/>
<dbReference type="GO" id="GO:0005886">
    <property type="term" value="C:plasma membrane"/>
    <property type="evidence" value="ECO:0007669"/>
    <property type="project" value="UniProtKB-SubCell"/>
</dbReference>
<evidence type="ECO:0000259" key="8">
    <source>
        <dbReference type="Pfam" id="PF13190"/>
    </source>
</evidence>
<keyword evidence="5 6" id="KW-0472">Membrane</keyword>